<dbReference type="PROSITE" id="PS00061">
    <property type="entry name" value="ADH_SHORT"/>
    <property type="match status" value="1"/>
</dbReference>
<dbReference type="Proteomes" id="UP001430848">
    <property type="component" value="Unassembled WGS sequence"/>
</dbReference>
<evidence type="ECO:0000256" key="4">
    <source>
        <dbReference type="SAM" id="MobiDB-lite"/>
    </source>
</evidence>
<evidence type="ECO:0000256" key="2">
    <source>
        <dbReference type="ARBA" id="ARBA00022857"/>
    </source>
</evidence>
<dbReference type="PRINTS" id="PR00080">
    <property type="entry name" value="SDRFAMILY"/>
</dbReference>
<feature type="region of interest" description="Disordered" evidence="4">
    <location>
        <begin position="614"/>
        <end position="656"/>
    </location>
</feature>
<accession>A0ABR1PK79</accession>
<evidence type="ECO:0000313" key="6">
    <source>
        <dbReference type="EMBL" id="KAK7738723.1"/>
    </source>
</evidence>
<dbReference type="PANTHER" id="PTHR42901:SF1">
    <property type="entry name" value="ALCOHOL DEHYDROGENASE"/>
    <property type="match status" value="1"/>
</dbReference>
<evidence type="ECO:0000259" key="5">
    <source>
        <dbReference type="Pfam" id="PF12813"/>
    </source>
</evidence>
<sequence length="656" mass="71128">MASAAAAKRLEGKTVVITGASSGIGRSTAFEFARTAPQNNLKLILTARRVDTLNQIAADIKKEVGEGVKVLPVKLDVSNPEEVRQFVPNLPAEFKDIHVLVNNAGLVKGMAKAPEIAEEDVNVMFATNVTGLINMTQAILPIFKQRPNGGAGDIINIGSIAGREPYPGGSIYCATKAAVRSFTDALRKELLATRIRVIGIDPGQVETEFSVVRFYGDKAKADAVYAGVDPLTPDDIAEVIVFSATRRENVVIADTLIFPSHQLLMVFRAAIYFDGYLPASKNDVRLGRVVESSTASNKYFLSTKSGIARDGDARPSPRQAYPRIPVPAFTVPAILEALRTSERYGHLTHLVPGEADSFCADHVNRGGGALLTSDSDLLLYDLGQHGSVVFLSDIELITEESEKPLVLTYSQHAICERLSLEPGQQAMLSLAFEMERDPYQKIASWAAQSKKKHSANTYPAEYADFISELLSSCKAPTSTAAGPSALRWVMFCLRQEIVHASEQGKESLVKELLRRASKSKGKLDPGSWNTVHLTAQIQGTLYSLRILYQTLQCLGGPLVTIAWPQLPVAKLVDCLSTLPSIEDYPSITYVAGMYGRLKDAGMLKDLSDITGLSGPVPSEGIGRTSERMKRRASKQEQRKARPLPSANPFDALGPCS</sequence>
<dbReference type="CDD" id="cd05346">
    <property type="entry name" value="SDR_c5"/>
    <property type="match status" value="1"/>
</dbReference>
<dbReference type="InterPro" id="IPR039436">
    <property type="entry name" value="Asteroid_dom"/>
</dbReference>
<dbReference type="Pfam" id="PF12813">
    <property type="entry name" value="XPG_I_2"/>
    <property type="match status" value="1"/>
</dbReference>
<protein>
    <recommendedName>
        <fullName evidence="5">Asteroid domain-containing protein</fullName>
    </recommendedName>
</protein>
<gene>
    <name evidence="6" type="ORF">SLS63_002060</name>
</gene>
<dbReference type="SUPFAM" id="SSF51735">
    <property type="entry name" value="NAD(P)-binding Rossmann-fold domains"/>
    <property type="match status" value="1"/>
</dbReference>
<keyword evidence="2" id="KW-0521">NADP</keyword>
<reference evidence="6 7" key="1">
    <citation type="submission" date="2024-02" db="EMBL/GenBank/DDBJ databases">
        <title>De novo assembly and annotation of 12 fungi associated with fruit tree decline syndrome in Ontario, Canada.</title>
        <authorList>
            <person name="Sulman M."/>
            <person name="Ellouze W."/>
            <person name="Ilyukhin E."/>
        </authorList>
    </citation>
    <scope>NUCLEOTIDE SEQUENCE [LARGE SCALE GENOMIC DNA]</scope>
    <source>
        <strain evidence="6 7">M169</strain>
    </source>
</reference>
<dbReference type="Pfam" id="PF00106">
    <property type="entry name" value="adh_short"/>
    <property type="match status" value="1"/>
</dbReference>
<organism evidence="6 7">
    <name type="scientific">Diaporthe eres</name>
    <name type="common">Phomopsis oblonga</name>
    <dbReference type="NCBI Taxonomy" id="83184"/>
    <lineage>
        <taxon>Eukaryota</taxon>
        <taxon>Fungi</taxon>
        <taxon>Dikarya</taxon>
        <taxon>Ascomycota</taxon>
        <taxon>Pezizomycotina</taxon>
        <taxon>Sordariomycetes</taxon>
        <taxon>Sordariomycetidae</taxon>
        <taxon>Diaporthales</taxon>
        <taxon>Diaporthaceae</taxon>
        <taxon>Diaporthe</taxon>
        <taxon>Diaporthe eres species complex</taxon>
    </lineage>
</organism>
<keyword evidence="7" id="KW-1185">Reference proteome</keyword>
<dbReference type="EMBL" id="JAKNSF020000005">
    <property type="protein sequence ID" value="KAK7738723.1"/>
    <property type="molecule type" value="Genomic_DNA"/>
</dbReference>
<comment type="caution">
    <text evidence="6">The sequence shown here is derived from an EMBL/GenBank/DDBJ whole genome shotgun (WGS) entry which is preliminary data.</text>
</comment>
<evidence type="ECO:0000313" key="7">
    <source>
        <dbReference type="Proteomes" id="UP001430848"/>
    </source>
</evidence>
<dbReference type="Gene3D" id="3.40.50.720">
    <property type="entry name" value="NAD(P)-binding Rossmann-like Domain"/>
    <property type="match status" value="1"/>
</dbReference>
<evidence type="ECO:0000256" key="3">
    <source>
        <dbReference type="ARBA" id="ARBA00023002"/>
    </source>
</evidence>
<keyword evidence="3" id="KW-0560">Oxidoreductase</keyword>
<dbReference type="InterPro" id="IPR020904">
    <property type="entry name" value="Sc_DH/Rdtase_CS"/>
</dbReference>
<feature type="domain" description="Asteroid" evidence="5">
    <location>
        <begin position="327"/>
        <end position="472"/>
    </location>
</feature>
<name>A0ABR1PK79_DIAER</name>
<dbReference type="InterPro" id="IPR002347">
    <property type="entry name" value="SDR_fam"/>
</dbReference>
<dbReference type="PRINTS" id="PR00081">
    <property type="entry name" value="GDHRDH"/>
</dbReference>
<dbReference type="SUPFAM" id="SSF88723">
    <property type="entry name" value="PIN domain-like"/>
    <property type="match status" value="1"/>
</dbReference>
<proteinExistence type="inferred from homology"/>
<dbReference type="InterPro" id="IPR036291">
    <property type="entry name" value="NAD(P)-bd_dom_sf"/>
</dbReference>
<comment type="similarity">
    <text evidence="1">Belongs to the short-chain dehydrogenases/reductases (SDR) family.</text>
</comment>
<dbReference type="PANTHER" id="PTHR42901">
    <property type="entry name" value="ALCOHOL DEHYDROGENASE"/>
    <property type="match status" value="1"/>
</dbReference>
<evidence type="ECO:0000256" key="1">
    <source>
        <dbReference type="ARBA" id="ARBA00006484"/>
    </source>
</evidence>
<dbReference type="InterPro" id="IPR029060">
    <property type="entry name" value="PIN-like_dom_sf"/>
</dbReference>